<sequence>MIKILLKRGFFIKDKIPMENLLETRIIMGKKLS</sequence>
<protein>
    <recommendedName>
        <fullName evidence="2">N-acetyltransferase domain-containing protein</fullName>
    </recommendedName>
</protein>
<reference evidence="1" key="1">
    <citation type="submission" date="2018-05" db="EMBL/GenBank/DDBJ databases">
        <authorList>
            <person name="Lanie J.A."/>
            <person name="Ng W.-L."/>
            <person name="Kazmierczak K.M."/>
            <person name="Andrzejewski T.M."/>
            <person name="Davidsen T.M."/>
            <person name="Wayne K.J."/>
            <person name="Tettelin H."/>
            <person name="Glass J.I."/>
            <person name="Rusch D."/>
            <person name="Podicherti R."/>
            <person name="Tsui H.-C.T."/>
            <person name="Winkler M.E."/>
        </authorList>
    </citation>
    <scope>NUCLEOTIDE SEQUENCE</scope>
</reference>
<organism evidence="1">
    <name type="scientific">marine metagenome</name>
    <dbReference type="NCBI Taxonomy" id="408172"/>
    <lineage>
        <taxon>unclassified sequences</taxon>
        <taxon>metagenomes</taxon>
        <taxon>ecological metagenomes</taxon>
    </lineage>
</organism>
<name>A0A382LJL4_9ZZZZ</name>
<gene>
    <name evidence="1" type="ORF">METZ01_LOCUS288869</name>
</gene>
<accession>A0A382LJL4</accession>
<feature type="non-terminal residue" evidence="1">
    <location>
        <position position="33"/>
    </location>
</feature>
<evidence type="ECO:0000313" key="1">
    <source>
        <dbReference type="EMBL" id="SVC36015.1"/>
    </source>
</evidence>
<proteinExistence type="predicted"/>
<dbReference type="EMBL" id="UINC01087024">
    <property type="protein sequence ID" value="SVC36015.1"/>
    <property type="molecule type" value="Genomic_DNA"/>
</dbReference>
<dbReference type="AlphaFoldDB" id="A0A382LJL4"/>
<evidence type="ECO:0008006" key="2">
    <source>
        <dbReference type="Google" id="ProtNLM"/>
    </source>
</evidence>